<dbReference type="Proteomes" id="UP001055439">
    <property type="component" value="Chromosome 1"/>
</dbReference>
<dbReference type="AlphaFoldDB" id="A0A9E7EG02"/>
<gene>
    <name evidence="1" type="ORF">MUK42_36412</name>
</gene>
<proteinExistence type="predicted"/>
<evidence type="ECO:0000313" key="1">
    <source>
        <dbReference type="EMBL" id="URD76207.1"/>
    </source>
</evidence>
<sequence length="81" mass="8878">MLGTILLDSPPSRQRRRGRFVCAVLLLPPPHQIPPRLLVVGHRVQIREADPTRRRPLAAALGPPVIDGCGVHRDHVAATDT</sequence>
<keyword evidence="2" id="KW-1185">Reference proteome</keyword>
<evidence type="ECO:0000313" key="2">
    <source>
        <dbReference type="Proteomes" id="UP001055439"/>
    </source>
</evidence>
<protein>
    <submittedName>
        <fullName evidence="1">Uncharacterized protein</fullName>
    </submittedName>
</protein>
<dbReference type="EMBL" id="CP097502">
    <property type="protein sequence ID" value="URD76207.1"/>
    <property type="molecule type" value="Genomic_DNA"/>
</dbReference>
<reference evidence="1" key="1">
    <citation type="submission" date="2022-05" db="EMBL/GenBank/DDBJ databases">
        <title>The Musa troglodytarum L. genome provides insights into the mechanism of non-climacteric behaviour and enrichment of carotenoids.</title>
        <authorList>
            <person name="Wang J."/>
        </authorList>
    </citation>
    <scope>NUCLEOTIDE SEQUENCE</scope>
    <source>
        <tissue evidence="1">Leaf</tissue>
    </source>
</reference>
<organism evidence="1 2">
    <name type="scientific">Musa troglodytarum</name>
    <name type="common">fe'i banana</name>
    <dbReference type="NCBI Taxonomy" id="320322"/>
    <lineage>
        <taxon>Eukaryota</taxon>
        <taxon>Viridiplantae</taxon>
        <taxon>Streptophyta</taxon>
        <taxon>Embryophyta</taxon>
        <taxon>Tracheophyta</taxon>
        <taxon>Spermatophyta</taxon>
        <taxon>Magnoliopsida</taxon>
        <taxon>Liliopsida</taxon>
        <taxon>Zingiberales</taxon>
        <taxon>Musaceae</taxon>
        <taxon>Musa</taxon>
    </lineage>
</organism>
<name>A0A9E7EG02_9LILI</name>
<accession>A0A9E7EG02</accession>